<name>A0A9J5WR25_SOLCO</name>
<protein>
    <submittedName>
        <fullName evidence="2">Uncharacterized protein</fullName>
    </submittedName>
</protein>
<organism evidence="2 3">
    <name type="scientific">Solanum commersonii</name>
    <name type="common">Commerson's wild potato</name>
    <name type="synonym">Commerson's nightshade</name>
    <dbReference type="NCBI Taxonomy" id="4109"/>
    <lineage>
        <taxon>Eukaryota</taxon>
        <taxon>Viridiplantae</taxon>
        <taxon>Streptophyta</taxon>
        <taxon>Embryophyta</taxon>
        <taxon>Tracheophyta</taxon>
        <taxon>Spermatophyta</taxon>
        <taxon>Magnoliopsida</taxon>
        <taxon>eudicotyledons</taxon>
        <taxon>Gunneridae</taxon>
        <taxon>Pentapetalae</taxon>
        <taxon>asterids</taxon>
        <taxon>lamiids</taxon>
        <taxon>Solanales</taxon>
        <taxon>Solanaceae</taxon>
        <taxon>Solanoideae</taxon>
        <taxon>Solaneae</taxon>
        <taxon>Solanum</taxon>
    </lineage>
</organism>
<proteinExistence type="predicted"/>
<accession>A0A9J5WR25</accession>
<gene>
    <name evidence="2" type="ORF">H5410_058431</name>
</gene>
<comment type="caution">
    <text evidence="2">The sequence shown here is derived from an EMBL/GenBank/DDBJ whole genome shotgun (WGS) entry which is preliminary data.</text>
</comment>
<evidence type="ECO:0000313" key="3">
    <source>
        <dbReference type="Proteomes" id="UP000824120"/>
    </source>
</evidence>
<dbReference type="Proteomes" id="UP000824120">
    <property type="component" value="Chromosome 11"/>
</dbReference>
<keyword evidence="1" id="KW-1133">Transmembrane helix</keyword>
<dbReference type="EMBL" id="JACXVP010000011">
    <property type="protein sequence ID" value="KAG5578297.1"/>
    <property type="molecule type" value="Genomic_DNA"/>
</dbReference>
<dbReference type="AlphaFoldDB" id="A0A9J5WR25"/>
<dbReference type="OrthoDB" id="1327365at2759"/>
<feature type="transmembrane region" description="Helical" evidence="1">
    <location>
        <begin position="73"/>
        <end position="97"/>
    </location>
</feature>
<keyword evidence="3" id="KW-1185">Reference proteome</keyword>
<evidence type="ECO:0000313" key="2">
    <source>
        <dbReference type="EMBL" id="KAG5578297.1"/>
    </source>
</evidence>
<keyword evidence="1" id="KW-0812">Transmembrane</keyword>
<sequence>MVPAELDSLEEGNRYVTRIVEKGGNLCLVNISYGPIFSLLIKNELNVTVPNMAYNINMTECESVIFIDVPTGMLLSVFPLSSSVIVIPYVPSLVSIFHRLHHF</sequence>
<evidence type="ECO:0000256" key="1">
    <source>
        <dbReference type="SAM" id="Phobius"/>
    </source>
</evidence>
<keyword evidence="1" id="KW-0472">Membrane</keyword>
<reference evidence="2 3" key="1">
    <citation type="submission" date="2020-09" db="EMBL/GenBank/DDBJ databases">
        <title>De no assembly of potato wild relative species, Solanum commersonii.</title>
        <authorList>
            <person name="Cho K."/>
        </authorList>
    </citation>
    <scope>NUCLEOTIDE SEQUENCE [LARGE SCALE GENOMIC DNA]</scope>
    <source>
        <strain evidence="2">LZ3.2</strain>
        <tissue evidence="2">Leaf</tissue>
    </source>
</reference>